<evidence type="ECO:0000256" key="9">
    <source>
        <dbReference type="ARBA" id="ARBA00023027"/>
    </source>
</evidence>
<dbReference type="CDD" id="cd02165">
    <property type="entry name" value="NMNAT"/>
    <property type="match status" value="1"/>
</dbReference>
<dbReference type="Gene3D" id="3.40.50.620">
    <property type="entry name" value="HUPs"/>
    <property type="match status" value="1"/>
</dbReference>
<dbReference type="InterPro" id="IPR005248">
    <property type="entry name" value="NadD/NMNAT"/>
</dbReference>
<dbReference type="OrthoDB" id="5295945at2"/>
<dbReference type="EC" id="2.7.7.18" evidence="11"/>
<evidence type="ECO:0000259" key="12">
    <source>
        <dbReference type="Pfam" id="PF01467"/>
    </source>
</evidence>
<dbReference type="SUPFAM" id="SSF52374">
    <property type="entry name" value="Nucleotidylyl transferase"/>
    <property type="match status" value="1"/>
</dbReference>
<evidence type="ECO:0000313" key="14">
    <source>
        <dbReference type="Proteomes" id="UP000033452"/>
    </source>
</evidence>
<dbReference type="UniPathway" id="UPA00253">
    <property type="reaction ID" value="UER00332"/>
</dbReference>
<comment type="similarity">
    <text evidence="3 11">Belongs to the NadD family.</text>
</comment>
<organism evidence="13 14">
    <name type="scientific">Pseudoalteromonas rubra</name>
    <dbReference type="NCBI Taxonomy" id="43658"/>
    <lineage>
        <taxon>Bacteria</taxon>
        <taxon>Pseudomonadati</taxon>
        <taxon>Pseudomonadota</taxon>
        <taxon>Gammaproteobacteria</taxon>
        <taxon>Alteromonadales</taxon>
        <taxon>Pseudoalteromonadaceae</taxon>
        <taxon>Pseudoalteromonas</taxon>
    </lineage>
</organism>
<dbReference type="PANTHER" id="PTHR39321:SF3">
    <property type="entry name" value="PHOSPHOPANTETHEINE ADENYLYLTRANSFERASE"/>
    <property type="match status" value="1"/>
</dbReference>
<dbReference type="GO" id="GO:0005524">
    <property type="term" value="F:ATP binding"/>
    <property type="evidence" value="ECO:0007669"/>
    <property type="project" value="UniProtKB-KW"/>
</dbReference>
<dbReference type="GO" id="GO:0004515">
    <property type="term" value="F:nicotinate-nucleotide adenylyltransferase activity"/>
    <property type="evidence" value="ECO:0007669"/>
    <property type="project" value="UniProtKB-UniRule"/>
</dbReference>
<evidence type="ECO:0000256" key="6">
    <source>
        <dbReference type="ARBA" id="ARBA00022695"/>
    </source>
</evidence>
<evidence type="ECO:0000256" key="10">
    <source>
        <dbReference type="ARBA" id="ARBA00048721"/>
    </source>
</evidence>
<accession>A0A0F4QT62</accession>
<gene>
    <name evidence="11" type="primary">nadD</name>
    <name evidence="13" type="ORF">TW77_06640</name>
</gene>
<comment type="caution">
    <text evidence="13">The sequence shown here is derived from an EMBL/GenBank/DDBJ whole genome shotgun (WGS) entry which is preliminary data.</text>
</comment>
<proteinExistence type="inferred from homology"/>
<reference evidence="13 14" key="1">
    <citation type="journal article" date="2015" name="BMC Genomics">
        <title>Genome mining reveals unlocked bioactive potential of marine Gram-negative bacteria.</title>
        <authorList>
            <person name="Machado H."/>
            <person name="Sonnenschein E.C."/>
            <person name="Melchiorsen J."/>
            <person name="Gram L."/>
        </authorList>
    </citation>
    <scope>NUCLEOTIDE SEQUENCE [LARGE SCALE GENOMIC DNA]</scope>
    <source>
        <strain evidence="13 14">S2471</strain>
    </source>
</reference>
<evidence type="ECO:0000256" key="1">
    <source>
        <dbReference type="ARBA" id="ARBA00002324"/>
    </source>
</evidence>
<dbReference type="Proteomes" id="UP000033452">
    <property type="component" value="Unassembled WGS sequence"/>
</dbReference>
<keyword evidence="4 11" id="KW-0662">Pyridine nucleotide biosynthesis</keyword>
<dbReference type="EMBL" id="JXYA01000012">
    <property type="protein sequence ID" value="KJZ10873.1"/>
    <property type="molecule type" value="Genomic_DNA"/>
</dbReference>
<dbReference type="PANTHER" id="PTHR39321">
    <property type="entry name" value="NICOTINATE-NUCLEOTIDE ADENYLYLTRANSFERASE-RELATED"/>
    <property type="match status" value="1"/>
</dbReference>
<evidence type="ECO:0000256" key="3">
    <source>
        <dbReference type="ARBA" id="ARBA00009014"/>
    </source>
</evidence>
<feature type="domain" description="Cytidyltransferase-like" evidence="12">
    <location>
        <begin position="4"/>
        <end position="178"/>
    </location>
</feature>
<evidence type="ECO:0000313" key="13">
    <source>
        <dbReference type="EMBL" id="KJZ10873.1"/>
    </source>
</evidence>
<comment type="pathway">
    <text evidence="2 11">Cofactor biosynthesis; NAD(+) biosynthesis; deamido-NAD(+) from nicotinate D-ribonucleotide: step 1/1.</text>
</comment>
<dbReference type="NCBIfam" id="TIGR00125">
    <property type="entry name" value="cyt_tran_rel"/>
    <property type="match status" value="1"/>
</dbReference>
<evidence type="ECO:0000256" key="8">
    <source>
        <dbReference type="ARBA" id="ARBA00022840"/>
    </source>
</evidence>
<protein>
    <recommendedName>
        <fullName evidence="11">Probable nicotinate-nucleotide adenylyltransferase</fullName>
        <ecNumber evidence="11">2.7.7.18</ecNumber>
    </recommendedName>
    <alternativeName>
        <fullName evidence="11">Deamido-NAD(+) diphosphorylase</fullName>
    </alternativeName>
    <alternativeName>
        <fullName evidence="11">Deamido-NAD(+) pyrophosphorylase</fullName>
    </alternativeName>
    <alternativeName>
        <fullName evidence="11">Nicotinate mononucleotide adenylyltransferase</fullName>
        <shortName evidence="11">NaMN adenylyltransferase</shortName>
    </alternativeName>
</protein>
<dbReference type="InterPro" id="IPR004821">
    <property type="entry name" value="Cyt_trans-like"/>
</dbReference>
<evidence type="ECO:0000256" key="5">
    <source>
        <dbReference type="ARBA" id="ARBA00022679"/>
    </source>
</evidence>
<dbReference type="NCBIfam" id="TIGR00482">
    <property type="entry name" value="nicotinate (nicotinamide) nucleotide adenylyltransferase"/>
    <property type="match status" value="1"/>
</dbReference>
<keyword evidence="14" id="KW-1185">Reference proteome</keyword>
<evidence type="ECO:0000256" key="7">
    <source>
        <dbReference type="ARBA" id="ARBA00022741"/>
    </source>
</evidence>
<dbReference type="AlphaFoldDB" id="A0A0F4QT62"/>
<keyword evidence="5 11" id="KW-0808">Transferase</keyword>
<comment type="function">
    <text evidence="1 11">Catalyzes the reversible adenylation of nicotinate mononucleotide (NaMN) to nicotinic acid adenine dinucleotide (NaAD).</text>
</comment>
<dbReference type="PATRIC" id="fig|43658.5.peg.1399"/>
<sequence length="214" mass="24022">MIALFGGTFDPIHLGHINMATQCVDTLGLSELRFIPNAVPVHKQGPAISTADRLAMLQLAIAHEPRFSIDRRELERDTPSYSLLTLQELKTEYPDQALVFLMGMDSFNSLDKWYRWQDIVALCHIVVYQRPGDAFAPSEALQAYLARARCTDTQTLNTQAGGLCYFLPGQPFEAASSTIRNAIKHRQAVEPWLNNTVLDYIQAHQLYLSSSDNP</sequence>
<comment type="catalytic activity">
    <reaction evidence="10 11">
        <text>nicotinate beta-D-ribonucleotide + ATP + H(+) = deamido-NAD(+) + diphosphate</text>
        <dbReference type="Rhea" id="RHEA:22860"/>
        <dbReference type="ChEBI" id="CHEBI:15378"/>
        <dbReference type="ChEBI" id="CHEBI:30616"/>
        <dbReference type="ChEBI" id="CHEBI:33019"/>
        <dbReference type="ChEBI" id="CHEBI:57502"/>
        <dbReference type="ChEBI" id="CHEBI:58437"/>
        <dbReference type="EC" id="2.7.7.18"/>
    </reaction>
</comment>
<dbReference type="GO" id="GO:0009435">
    <property type="term" value="P:NAD+ biosynthetic process"/>
    <property type="evidence" value="ECO:0007669"/>
    <property type="project" value="UniProtKB-UniRule"/>
</dbReference>
<keyword evidence="9 11" id="KW-0520">NAD</keyword>
<dbReference type="Pfam" id="PF01467">
    <property type="entry name" value="CTP_transf_like"/>
    <property type="match status" value="1"/>
</dbReference>
<dbReference type="InterPro" id="IPR014729">
    <property type="entry name" value="Rossmann-like_a/b/a_fold"/>
</dbReference>
<keyword evidence="6 11" id="KW-0548">Nucleotidyltransferase</keyword>
<evidence type="ECO:0000256" key="2">
    <source>
        <dbReference type="ARBA" id="ARBA00005019"/>
    </source>
</evidence>
<name>A0A0F4QT62_9GAMM</name>
<keyword evidence="7 11" id="KW-0547">Nucleotide-binding</keyword>
<evidence type="ECO:0000256" key="11">
    <source>
        <dbReference type="HAMAP-Rule" id="MF_00244"/>
    </source>
</evidence>
<evidence type="ECO:0000256" key="4">
    <source>
        <dbReference type="ARBA" id="ARBA00022642"/>
    </source>
</evidence>
<dbReference type="HAMAP" id="MF_00244">
    <property type="entry name" value="NaMN_adenylyltr"/>
    <property type="match status" value="1"/>
</dbReference>
<keyword evidence="8 11" id="KW-0067">ATP-binding</keyword>
<dbReference type="NCBIfam" id="NF000839">
    <property type="entry name" value="PRK00071.1-1"/>
    <property type="match status" value="1"/>
</dbReference>
<dbReference type="RefSeq" id="WP_046004193.1">
    <property type="nucleotide sequence ID" value="NZ_JXYA01000012.1"/>
</dbReference>